<dbReference type="SUPFAM" id="SSF89392">
    <property type="entry name" value="Prokaryotic lipoproteins and lipoprotein localization factors"/>
    <property type="match status" value="1"/>
</dbReference>
<keyword evidence="4" id="KW-0653">Protein transport</keyword>
<accession>A0ABT5QWH5</accession>
<sequence length="205" mass="23114">MLHHLIINVILLIAVMLSLPAKAFDLPELQQQLSLSPVVRGDFIQVREIALLDMPLQSQGQFLLSEKHGLLWEQQTPFPVSLTLAGETLRQRIPGQPETVVHANENPMAFYFSEMFLSLFHADTHVLKEQFNLSLTGDKNQWQLTLIPNAAPLTQVFKNIVLSGGDNIETLSLHELRGDKTTLTFSDIQHMPTVLSDEERLAFSH</sequence>
<comment type="subunit">
    <text evidence="1">Monomer.</text>
</comment>
<proteinExistence type="predicted"/>
<gene>
    <name evidence="5" type="ORF">LRP50_01895</name>
</gene>
<evidence type="ECO:0000313" key="6">
    <source>
        <dbReference type="Proteomes" id="UP001149400"/>
    </source>
</evidence>
<dbReference type="Proteomes" id="UP001149400">
    <property type="component" value="Unassembled WGS sequence"/>
</dbReference>
<name>A0ABT5QWH5_9GAMM</name>
<dbReference type="CDD" id="cd16325">
    <property type="entry name" value="LolA"/>
    <property type="match status" value="1"/>
</dbReference>
<evidence type="ECO:0000256" key="2">
    <source>
        <dbReference type="ARBA" id="ARBA00022448"/>
    </source>
</evidence>
<dbReference type="Pfam" id="PF19574">
    <property type="entry name" value="LolA_3"/>
    <property type="match status" value="1"/>
</dbReference>
<protein>
    <submittedName>
        <fullName evidence="5">Outer membrane lipoprotein carrier protein LolA</fullName>
    </submittedName>
</protein>
<dbReference type="InterPro" id="IPR004564">
    <property type="entry name" value="OM_lipoprot_carrier_LolA-like"/>
</dbReference>
<dbReference type="InterPro" id="IPR029046">
    <property type="entry name" value="LolA/LolB/LppX"/>
</dbReference>
<organism evidence="5 6">
    <name type="scientific">Enterovibrio gelatinilyticus</name>
    <dbReference type="NCBI Taxonomy" id="2899819"/>
    <lineage>
        <taxon>Bacteria</taxon>
        <taxon>Pseudomonadati</taxon>
        <taxon>Pseudomonadota</taxon>
        <taxon>Gammaproteobacteria</taxon>
        <taxon>Vibrionales</taxon>
        <taxon>Vibrionaceae</taxon>
        <taxon>Enterovibrio</taxon>
    </lineage>
</organism>
<evidence type="ECO:0000256" key="3">
    <source>
        <dbReference type="ARBA" id="ARBA00022729"/>
    </source>
</evidence>
<keyword evidence="2" id="KW-0813">Transport</keyword>
<evidence type="ECO:0000256" key="1">
    <source>
        <dbReference type="ARBA" id="ARBA00011245"/>
    </source>
</evidence>
<dbReference type="RefSeq" id="WP_274162814.1">
    <property type="nucleotide sequence ID" value="NZ_JAJUBC010000002.1"/>
</dbReference>
<reference evidence="5" key="1">
    <citation type="submission" date="2021-12" db="EMBL/GenBank/DDBJ databases">
        <title>Enterovibrio ZSDZ35 sp. nov. and Enterovibrio ZSDZ42 sp. nov., isolated from coastal seawater in Qingdao.</title>
        <authorList>
            <person name="Zhang P."/>
        </authorList>
    </citation>
    <scope>NUCLEOTIDE SEQUENCE</scope>
    <source>
        <strain evidence="5">ZSDZ42</strain>
    </source>
</reference>
<dbReference type="EMBL" id="JAJUBC010000002">
    <property type="protein sequence ID" value="MDD1791876.1"/>
    <property type="molecule type" value="Genomic_DNA"/>
</dbReference>
<comment type="caution">
    <text evidence="5">The sequence shown here is derived from an EMBL/GenBank/DDBJ whole genome shotgun (WGS) entry which is preliminary data.</text>
</comment>
<keyword evidence="5" id="KW-0449">Lipoprotein</keyword>
<keyword evidence="6" id="KW-1185">Reference proteome</keyword>
<evidence type="ECO:0000256" key="4">
    <source>
        <dbReference type="ARBA" id="ARBA00022927"/>
    </source>
</evidence>
<keyword evidence="3" id="KW-0732">Signal</keyword>
<dbReference type="Gene3D" id="2.50.20.10">
    <property type="entry name" value="Lipoprotein localisation LolA/LolB/LppX"/>
    <property type="match status" value="1"/>
</dbReference>
<evidence type="ECO:0000313" key="5">
    <source>
        <dbReference type="EMBL" id="MDD1791876.1"/>
    </source>
</evidence>